<keyword evidence="12" id="KW-1185">Reference proteome</keyword>
<evidence type="ECO:0000256" key="8">
    <source>
        <dbReference type="ARBA" id="ARBA00031934"/>
    </source>
</evidence>
<dbReference type="SUPFAM" id="SSF53474">
    <property type="entry name" value="alpha/beta-Hydrolases"/>
    <property type="match status" value="1"/>
</dbReference>
<dbReference type="EMBL" id="CAEY01000035">
    <property type="status" value="NOT_ANNOTATED_CDS"/>
    <property type="molecule type" value="Genomic_DNA"/>
</dbReference>
<dbReference type="PRINTS" id="PR00414">
    <property type="entry name" value="PPTHIESTRASE"/>
</dbReference>
<dbReference type="GlyCosmos" id="T1KFB8">
    <property type="glycosylation" value="1 site, No reported glycans"/>
</dbReference>
<dbReference type="Pfam" id="PF02089">
    <property type="entry name" value="Palm_thioest"/>
    <property type="match status" value="1"/>
</dbReference>
<dbReference type="OMA" id="KFVMVMF"/>
<protein>
    <recommendedName>
        <fullName evidence="3">Palmitoyl-protein thioesterase 1</fullName>
        <ecNumber evidence="2">3.1.2.22</ecNumber>
    </recommendedName>
    <alternativeName>
        <fullName evidence="8">Palmitoyl-protein hydrolase 1</fullName>
    </alternativeName>
</protein>
<dbReference type="GO" id="GO:0006898">
    <property type="term" value="P:receptor-mediated endocytosis"/>
    <property type="evidence" value="ECO:0007669"/>
    <property type="project" value="TreeGrafter"/>
</dbReference>
<evidence type="ECO:0000256" key="6">
    <source>
        <dbReference type="ARBA" id="ARBA00023157"/>
    </source>
</evidence>
<feature type="signal peptide" evidence="10">
    <location>
        <begin position="1"/>
        <end position="16"/>
    </location>
</feature>
<organism evidence="11 12">
    <name type="scientific">Tetranychus urticae</name>
    <name type="common">Two-spotted spider mite</name>
    <dbReference type="NCBI Taxonomy" id="32264"/>
    <lineage>
        <taxon>Eukaryota</taxon>
        <taxon>Metazoa</taxon>
        <taxon>Ecdysozoa</taxon>
        <taxon>Arthropoda</taxon>
        <taxon>Chelicerata</taxon>
        <taxon>Arachnida</taxon>
        <taxon>Acari</taxon>
        <taxon>Acariformes</taxon>
        <taxon>Trombidiformes</taxon>
        <taxon>Prostigmata</taxon>
        <taxon>Eleutherengona</taxon>
        <taxon>Raphignathae</taxon>
        <taxon>Tetranychoidea</taxon>
        <taxon>Tetranychidae</taxon>
        <taxon>Tetranychus</taxon>
    </lineage>
</organism>
<dbReference type="EC" id="3.1.2.22" evidence="2"/>
<proteinExistence type="inferred from homology"/>
<evidence type="ECO:0000313" key="12">
    <source>
        <dbReference type="Proteomes" id="UP000015104"/>
    </source>
</evidence>
<evidence type="ECO:0000256" key="3">
    <source>
        <dbReference type="ARBA" id="ARBA00014212"/>
    </source>
</evidence>
<dbReference type="AlphaFoldDB" id="T1KFB8"/>
<evidence type="ECO:0000256" key="2">
    <source>
        <dbReference type="ARBA" id="ARBA00012423"/>
    </source>
</evidence>
<keyword evidence="7" id="KW-0325">Glycoprotein</keyword>
<dbReference type="eggNOG" id="KOG2541">
    <property type="taxonomic scope" value="Eukaryota"/>
</dbReference>
<evidence type="ECO:0000256" key="5">
    <source>
        <dbReference type="ARBA" id="ARBA00022801"/>
    </source>
</evidence>
<dbReference type="Gene3D" id="3.40.50.1820">
    <property type="entry name" value="alpha/beta hydrolase"/>
    <property type="match status" value="1"/>
</dbReference>
<dbReference type="KEGG" id="tut:107363576"/>
<dbReference type="PANTHER" id="PTHR11247">
    <property type="entry name" value="PALMITOYL-PROTEIN THIOESTERASE/DOLICHYLDIPHOSPHATASE 1"/>
    <property type="match status" value="1"/>
</dbReference>
<keyword evidence="5" id="KW-0378">Hydrolase</keyword>
<sequence length="309" mass="35058">MLAIVAFVFLFQVVTCSSNNANISSADEPLPVVLWHGMGDTCCNRGSLGAIVDLIEQQVPSIYVRSLRIGDNEEKDFSNGYFMNVNDQISFACQLIRSDDKLKNGFNLIGFSQGGQFTRALVQRCSLPVRNLITLGAQHQGVFGLPRCEAVTNNLLHNSVCDFVRKLLSLGAYNSFVQKRLVQAEYWHDPLKEQKYKEKSVFLADINNEKSPRNETYRQNLVNLNKFVMIMFEDDSMVIPRESSLFGYYETGNIKKIVPLEDSLLYTDDRLGLKELNESGKLIKLTIPGDHLQFTDDWFTSNIIEAYLK</sequence>
<reference evidence="11" key="2">
    <citation type="submission" date="2015-06" db="UniProtKB">
        <authorList>
            <consortium name="EnsemblMetazoa"/>
        </authorList>
    </citation>
    <scope>IDENTIFICATION</scope>
</reference>
<dbReference type="GO" id="GO:0005764">
    <property type="term" value="C:lysosome"/>
    <property type="evidence" value="ECO:0007669"/>
    <property type="project" value="TreeGrafter"/>
</dbReference>
<name>T1KFB8_TETUR</name>
<evidence type="ECO:0000256" key="7">
    <source>
        <dbReference type="ARBA" id="ARBA00023180"/>
    </source>
</evidence>
<dbReference type="HOGENOM" id="CLU_050129_0_0_1"/>
<dbReference type="OrthoDB" id="10263094at2759"/>
<dbReference type="GO" id="GO:0008474">
    <property type="term" value="F:palmitoyl-(protein) hydrolase activity"/>
    <property type="evidence" value="ECO:0007669"/>
    <property type="project" value="UniProtKB-EC"/>
</dbReference>
<dbReference type="STRING" id="32264.T1KFB8"/>
<gene>
    <name evidence="11" type="primary">107363576</name>
</gene>
<dbReference type="Proteomes" id="UP000015104">
    <property type="component" value="Unassembled WGS sequence"/>
</dbReference>
<evidence type="ECO:0000256" key="10">
    <source>
        <dbReference type="SAM" id="SignalP"/>
    </source>
</evidence>
<keyword evidence="4 10" id="KW-0732">Signal</keyword>
<dbReference type="FunFam" id="3.40.50.1820:FF:000107">
    <property type="entry name" value="Palmitoyl-protein thioesterase 1"/>
    <property type="match status" value="1"/>
</dbReference>
<dbReference type="InterPro" id="IPR002472">
    <property type="entry name" value="Palm_thioest"/>
</dbReference>
<reference evidence="12" key="1">
    <citation type="submission" date="2011-08" db="EMBL/GenBank/DDBJ databases">
        <authorList>
            <person name="Rombauts S."/>
        </authorList>
    </citation>
    <scope>NUCLEOTIDE SEQUENCE</scope>
    <source>
        <strain evidence="12">London</strain>
    </source>
</reference>
<dbReference type="PANTHER" id="PTHR11247:SF8">
    <property type="entry name" value="PALMITOYL-PROTEIN THIOESTERASE 1"/>
    <property type="match status" value="1"/>
</dbReference>
<evidence type="ECO:0000256" key="1">
    <source>
        <dbReference type="ARBA" id="ARBA00010758"/>
    </source>
</evidence>
<keyword evidence="6" id="KW-1015">Disulfide bond</keyword>
<evidence type="ECO:0000313" key="11">
    <source>
        <dbReference type="EnsemblMetazoa" id="tetur10g02560.1"/>
    </source>
</evidence>
<dbReference type="EnsemblMetazoa" id="tetur10g02560.1">
    <property type="protein sequence ID" value="tetur10g02560.1"/>
    <property type="gene ID" value="tetur10g02560"/>
</dbReference>
<evidence type="ECO:0000256" key="9">
    <source>
        <dbReference type="ARBA" id="ARBA00047409"/>
    </source>
</evidence>
<accession>T1KFB8</accession>
<dbReference type="InterPro" id="IPR029058">
    <property type="entry name" value="AB_hydrolase_fold"/>
</dbReference>
<evidence type="ECO:0000256" key="4">
    <source>
        <dbReference type="ARBA" id="ARBA00022729"/>
    </source>
</evidence>
<comment type="similarity">
    <text evidence="1">Belongs to the palmitoyl-protein thioesterase family.</text>
</comment>
<feature type="chain" id="PRO_5004581304" description="Palmitoyl-protein thioesterase 1" evidence="10">
    <location>
        <begin position="17"/>
        <end position="309"/>
    </location>
</feature>
<comment type="catalytic activity">
    <reaction evidence="9">
        <text>S-hexadecanoyl-L-cysteinyl-[protein] + H2O = L-cysteinyl-[protein] + hexadecanoate + H(+)</text>
        <dbReference type="Rhea" id="RHEA:19233"/>
        <dbReference type="Rhea" id="RHEA-COMP:10131"/>
        <dbReference type="Rhea" id="RHEA-COMP:11032"/>
        <dbReference type="ChEBI" id="CHEBI:7896"/>
        <dbReference type="ChEBI" id="CHEBI:15377"/>
        <dbReference type="ChEBI" id="CHEBI:15378"/>
        <dbReference type="ChEBI" id="CHEBI:29950"/>
        <dbReference type="ChEBI" id="CHEBI:74151"/>
        <dbReference type="EC" id="3.1.2.22"/>
    </reaction>
    <physiologicalReaction direction="left-to-right" evidence="9">
        <dbReference type="Rhea" id="RHEA:19234"/>
    </physiologicalReaction>
</comment>